<dbReference type="SUPFAM" id="SSF56762">
    <property type="entry name" value="HydB/Nqo4-like"/>
    <property type="match status" value="1"/>
</dbReference>
<proteinExistence type="inferred from homology"/>
<dbReference type="PANTHER" id="PTHR11993:SF10">
    <property type="entry name" value="NADH DEHYDROGENASE [UBIQUINONE] IRON-SULFUR PROTEIN 2, MITOCHONDRIAL"/>
    <property type="match status" value="1"/>
</dbReference>
<evidence type="ECO:0000259" key="3">
    <source>
        <dbReference type="Pfam" id="PF00346"/>
    </source>
</evidence>
<dbReference type="InterPro" id="IPR022885">
    <property type="entry name" value="NDH1_su_D/H"/>
</dbReference>
<dbReference type="GO" id="GO:0006120">
    <property type="term" value="P:mitochondrial electron transport, NADH to ubiquinone"/>
    <property type="evidence" value="ECO:0007669"/>
    <property type="project" value="TreeGrafter"/>
</dbReference>
<evidence type="ECO:0000313" key="5">
    <source>
        <dbReference type="Proteomes" id="UP000325313"/>
    </source>
</evidence>
<reference evidence="4 5" key="1">
    <citation type="submission" date="2019-05" db="EMBL/GenBank/DDBJ databases">
        <title>Emergence of the Ug99 lineage of the wheat stem rust pathogen through somatic hybridization.</title>
        <authorList>
            <person name="Li F."/>
            <person name="Upadhyaya N.M."/>
            <person name="Sperschneider J."/>
            <person name="Matny O."/>
            <person name="Nguyen-Phuc H."/>
            <person name="Mago R."/>
            <person name="Raley C."/>
            <person name="Miller M.E."/>
            <person name="Silverstein K.A.T."/>
            <person name="Henningsen E."/>
            <person name="Hirsch C.D."/>
            <person name="Visser B."/>
            <person name="Pretorius Z.A."/>
            <person name="Steffenson B.J."/>
            <person name="Schwessinger B."/>
            <person name="Dodds P.N."/>
            <person name="Figueroa M."/>
        </authorList>
    </citation>
    <scope>NUCLEOTIDE SEQUENCE [LARGE SCALE GENOMIC DNA]</scope>
    <source>
        <strain evidence="4 5">Ug99</strain>
    </source>
</reference>
<dbReference type="AlphaFoldDB" id="A0A5B0PP22"/>
<comment type="caution">
    <text evidence="4">The sequence shown here is derived from an EMBL/GenBank/DDBJ whole genome shotgun (WGS) entry which is preliminary data.</text>
</comment>
<dbReference type="GO" id="GO:0016651">
    <property type="term" value="F:oxidoreductase activity, acting on NAD(P)H"/>
    <property type="evidence" value="ECO:0007669"/>
    <property type="project" value="InterPro"/>
</dbReference>
<sequence>MSSLSPSPSFNGGSAYIVRSVWQGAPFLGSLGSSPSPLGPVLSRCQTIRLKQITTISQLPHLTTINKNQKNQKRKRYDALHNHQTTLISTLSRITQSSNTLHSHYSDRAHQEDQAIISRNRSSLSSSSQSSASSSIPNNPPLTTNLPNVVEDLHGQSAESILAKGRLMEFYERVSGARLHAAYVRRGGVGCDLPHGFLDDIYIWATAFSDRVDEFEEVLTENRIWKERTIGIGKVSVNDALNYGFSGVMLRGSGVPWDIRKSQPYDAYDQVEFDVPVGKNGDCYDRYLCRTEEFRQSLRIIQ</sequence>
<protein>
    <recommendedName>
        <fullName evidence="3">NADH-quinone oxidoreductase subunit D domain-containing protein</fullName>
    </recommendedName>
</protein>
<evidence type="ECO:0000313" key="4">
    <source>
        <dbReference type="EMBL" id="KAA1102462.1"/>
    </source>
</evidence>
<dbReference type="InterPro" id="IPR029014">
    <property type="entry name" value="NiFe-Hase_large"/>
</dbReference>
<feature type="domain" description="NADH-quinone oxidoreductase subunit D" evidence="3">
    <location>
        <begin position="166"/>
        <end position="302"/>
    </location>
</feature>
<comment type="similarity">
    <text evidence="1">Belongs to the complex I 49 kDa subunit family.</text>
</comment>
<feature type="region of interest" description="Disordered" evidence="2">
    <location>
        <begin position="118"/>
        <end position="148"/>
    </location>
</feature>
<evidence type="ECO:0000256" key="1">
    <source>
        <dbReference type="ARBA" id="ARBA00005769"/>
    </source>
</evidence>
<organism evidence="4 5">
    <name type="scientific">Puccinia graminis f. sp. tritici</name>
    <dbReference type="NCBI Taxonomy" id="56615"/>
    <lineage>
        <taxon>Eukaryota</taxon>
        <taxon>Fungi</taxon>
        <taxon>Dikarya</taxon>
        <taxon>Basidiomycota</taxon>
        <taxon>Pucciniomycotina</taxon>
        <taxon>Pucciniomycetes</taxon>
        <taxon>Pucciniales</taxon>
        <taxon>Pucciniaceae</taxon>
        <taxon>Puccinia</taxon>
    </lineage>
</organism>
<dbReference type="InterPro" id="IPR001135">
    <property type="entry name" value="NADH_Q_OxRdtase_suD"/>
</dbReference>
<evidence type="ECO:0000256" key="2">
    <source>
        <dbReference type="SAM" id="MobiDB-lite"/>
    </source>
</evidence>
<dbReference type="Proteomes" id="UP000325313">
    <property type="component" value="Unassembled WGS sequence"/>
</dbReference>
<gene>
    <name evidence="4" type="ORF">PGTUg99_035103</name>
</gene>
<accession>A0A5B0PP22</accession>
<dbReference type="GO" id="GO:0005739">
    <property type="term" value="C:mitochondrion"/>
    <property type="evidence" value="ECO:0007669"/>
    <property type="project" value="GOC"/>
</dbReference>
<dbReference type="PANTHER" id="PTHR11993">
    <property type="entry name" value="NADH-UBIQUINONE OXIDOREDUCTASE 49 KDA SUBUNIT"/>
    <property type="match status" value="1"/>
</dbReference>
<dbReference type="GO" id="GO:0051287">
    <property type="term" value="F:NAD binding"/>
    <property type="evidence" value="ECO:0007669"/>
    <property type="project" value="InterPro"/>
</dbReference>
<dbReference type="EMBL" id="VDEP01000338">
    <property type="protein sequence ID" value="KAA1102462.1"/>
    <property type="molecule type" value="Genomic_DNA"/>
</dbReference>
<dbReference type="GO" id="GO:0048038">
    <property type="term" value="F:quinone binding"/>
    <property type="evidence" value="ECO:0007669"/>
    <property type="project" value="InterPro"/>
</dbReference>
<name>A0A5B0PP22_PUCGR</name>
<dbReference type="Gene3D" id="1.10.645.10">
    <property type="entry name" value="Cytochrome-c3 Hydrogenase, chain B"/>
    <property type="match status" value="1"/>
</dbReference>
<dbReference type="Pfam" id="PF00346">
    <property type="entry name" value="Complex1_49kDa"/>
    <property type="match status" value="1"/>
</dbReference>